<evidence type="ECO:0000256" key="2">
    <source>
        <dbReference type="ARBA" id="ARBA00022692"/>
    </source>
</evidence>
<dbReference type="Proteomes" id="UP000031197">
    <property type="component" value="Unassembled WGS sequence"/>
</dbReference>
<feature type="transmembrane region" description="Helical" evidence="5">
    <location>
        <begin position="27"/>
        <end position="49"/>
    </location>
</feature>
<comment type="subcellular location">
    <subcellularLocation>
        <location evidence="1">Membrane</location>
        <topology evidence="1">Multi-pass membrane protein</topology>
    </subcellularLocation>
</comment>
<dbReference type="OrthoDB" id="9808452at2"/>
<dbReference type="EMBL" id="JWLW01000065">
    <property type="protein sequence ID" value="KHT44915.1"/>
    <property type="molecule type" value="Genomic_DNA"/>
</dbReference>
<evidence type="ECO:0000313" key="7">
    <source>
        <dbReference type="EMBL" id="KHT44915.1"/>
    </source>
</evidence>
<comment type="caution">
    <text evidence="7">The sequence shown here is derived from an EMBL/GenBank/DDBJ whole genome shotgun (WGS) entry which is preliminary data.</text>
</comment>
<dbReference type="GO" id="GO:0016020">
    <property type="term" value="C:membrane"/>
    <property type="evidence" value="ECO:0007669"/>
    <property type="project" value="UniProtKB-SubCell"/>
</dbReference>
<dbReference type="AlphaFoldDB" id="A0A0B3YW17"/>
<sequence length="199" mass="21688">MILNHLIGIYTHPKEEWQTIDTKHETYFYALTHIAFISLIPSLVAYYSSAHTGWSIGAGDIIRLSENTAIMMGIGMYFGLIAGVVALAVLIHELAKAFDATPTYTQSLELAAYTATPLFMVGFAGLYPELWVVMTALLVGISYSVYLLYSGVPILMHMPEDKGFIYSSSVVTCGLVLLVILMTGSVLVWGLSGGPVFVH</sequence>
<evidence type="ECO:0000259" key="6">
    <source>
        <dbReference type="Pfam" id="PF04893"/>
    </source>
</evidence>
<name>A0A0B3YW17_9ALTE</name>
<keyword evidence="8" id="KW-1185">Reference proteome</keyword>
<protein>
    <submittedName>
        <fullName evidence="7">Membrane protein</fullName>
    </submittedName>
</protein>
<evidence type="ECO:0000256" key="1">
    <source>
        <dbReference type="ARBA" id="ARBA00004141"/>
    </source>
</evidence>
<keyword evidence="2 5" id="KW-0812">Transmembrane</keyword>
<evidence type="ECO:0000256" key="5">
    <source>
        <dbReference type="SAM" id="Phobius"/>
    </source>
</evidence>
<evidence type="ECO:0000256" key="4">
    <source>
        <dbReference type="ARBA" id="ARBA00023136"/>
    </source>
</evidence>
<organism evidence="7 8">
    <name type="scientific">Alteromonas marina</name>
    <dbReference type="NCBI Taxonomy" id="203795"/>
    <lineage>
        <taxon>Bacteria</taxon>
        <taxon>Pseudomonadati</taxon>
        <taxon>Pseudomonadota</taxon>
        <taxon>Gammaproteobacteria</taxon>
        <taxon>Alteromonadales</taxon>
        <taxon>Alteromonadaceae</taxon>
        <taxon>Alteromonas/Salinimonas group</taxon>
        <taxon>Alteromonas</taxon>
    </lineage>
</organism>
<feature type="transmembrane region" description="Helical" evidence="5">
    <location>
        <begin position="164"/>
        <end position="191"/>
    </location>
</feature>
<accession>A0A0B3YW17</accession>
<dbReference type="GeneID" id="56267590"/>
<feature type="transmembrane region" description="Helical" evidence="5">
    <location>
        <begin position="69"/>
        <end position="90"/>
    </location>
</feature>
<dbReference type="InterPro" id="IPR006977">
    <property type="entry name" value="Yip1_dom"/>
</dbReference>
<evidence type="ECO:0000256" key="3">
    <source>
        <dbReference type="ARBA" id="ARBA00022989"/>
    </source>
</evidence>
<dbReference type="Pfam" id="PF04893">
    <property type="entry name" value="Yip1"/>
    <property type="match status" value="1"/>
</dbReference>
<proteinExistence type="predicted"/>
<feature type="domain" description="Yip1" evidence="6">
    <location>
        <begin position="7"/>
        <end position="181"/>
    </location>
</feature>
<dbReference type="RefSeq" id="WP_014949940.1">
    <property type="nucleotide sequence ID" value="NZ_JWLW01000065.1"/>
</dbReference>
<feature type="transmembrane region" description="Helical" evidence="5">
    <location>
        <begin position="133"/>
        <end position="152"/>
    </location>
</feature>
<keyword evidence="4 5" id="KW-0472">Membrane</keyword>
<evidence type="ECO:0000313" key="8">
    <source>
        <dbReference type="Proteomes" id="UP000031197"/>
    </source>
</evidence>
<keyword evidence="3 5" id="KW-1133">Transmembrane helix</keyword>
<reference evidence="7 8" key="1">
    <citation type="submission" date="2014-12" db="EMBL/GenBank/DDBJ databases">
        <title>Genome sequencing of Alteromonas marina AD001.</title>
        <authorList>
            <person name="Adrian T.G.S."/>
            <person name="Chan K.G."/>
        </authorList>
    </citation>
    <scope>NUCLEOTIDE SEQUENCE [LARGE SCALE GENOMIC DNA]</scope>
    <source>
        <strain evidence="7 8">AD001</strain>
    </source>
</reference>
<gene>
    <name evidence="7" type="ORF">RJ41_15180</name>
</gene>
<feature type="transmembrane region" description="Helical" evidence="5">
    <location>
        <begin position="110"/>
        <end position="127"/>
    </location>
</feature>